<evidence type="ECO:0000313" key="3">
    <source>
        <dbReference type="Proteomes" id="UP001597304"/>
    </source>
</evidence>
<dbReference type="InterPro" id="IPR050356">
    <property type="entry name" value="SulA_CellDiv_inhibitor"/>
</dbReference>
<dbReference type="PANTHER" id="PTHR35369:SF2">
    <property type="entry name" value="BLR3025 PROTEIN"/>
    <property type="match status" value="1"/>
</dbReference>
<reference evidence="3" key="1">
    <citation type="journal article" date="2019" name="Int. J. Syst. Evol. Microbiol.">
        <title>The Global Catalogue of Microorganisms (GCM) 10K type strain sequencing project: providing services to taxonomists for standard genome sequencing and annotation.</title>
        <authorList>
            <consortium name="The Broad Institute Genomics Platform"/>
            <consortium name="The Broad Institute Genome Sequencing Center for Infectious Disease"/>
            <person name="Wu L."/>
            <person name="Ma J."/>
        </authorList>
    </citation>
    <scope>NUCLEOTIDE SEQUENCE [LARGE SCALE GENOMIC DNA]</scope>
    <source>
        <strain evidence="3">LMG 29247</strain>
    </source>
</reference>
<name>A0ABW4KWH4_9BURK</name>
<gene>
    <name evidence="2" type="ORF">ACFSF0_17405</name>
</gene>
<keyword evidence="3" id="KW-1185">Reference proteome</keyword>
<comment type="caution">
    <text evidence="2">The sequence shown here is derived from an EMBL/GenBank/DDBJ whole genome shotgun (WGS) entry which is preliminary data.</text>
</comment>
<organism evidence="2 3">
    <name type="scientific">Ottowia flava</name>
    <dbReference type="NCBI Taxonomy" id="2675430"/>
    <lineage>
        <taxon>Bacteria</taxon>
        <taxon>Pseudomonadati</taxon>
        <taxon>Pseudomonadota</taxon>
        <taxon>Betaproteobacteria</taxon>
        <taxon>Burkholderiales</taxon>
        <taxon>Comamonadaceae</taxon>
        <taxon>Ottowia</taxon>
    </lineage>
</organism>
<keyword evidence="1" id="KW-0227">DNA damage</keyword>
<dbReference type="InterPro" id="IPR043502">
    <property type="entry name" value="DNA/RNA_pol_sf"/>
</dbReference>
<dbReference type="PANTHER" id="PTHR35369">
    <property type="entry name" value="BLR3025 PROTEIN-RELATED"/>
    <property type="match status" value="1"/>
</dbReference>
<dbReference type="EMBL" id="JBHUEJ010000043">
    <property type="protein sequence ID" value="MFD1712379.1"/>
    <property type="molecule type" value="Genomic_DNA"/>
</dbReference>
<evidence type="ECO:0000256" key="1">
    <source>
        <dbReference type="ARBA" id="ARBA00022763"/>
    </source>
</evidence>
<dbReference type="SUPFAM" id="SSF56672">
    <property type="entry name" value="DNA/RNA polymerases"/>
    <property type="match status" value="1"/>
</dbReference>
<accession>A0ABW4KWH4</accession>
<proteinExistence type="predicted"/>
<feature type="non-terminal residue" evidence="2">
    <location>
        <position position="1"/>
    </location>
</feature>
<protein>
    <submittedName>
        <fullName evidence="2">DNA polymerase Y family protein</fullName>
    </submittedName>
</protein>
<sequence length="358" mass="39716">CSAGMLATTRRSRKNGAGRTITAVLLDSLPLECLTAASRHSAVLARLGCRTLGDVRKLPRGGMARRFDAALLESLDRAYGLRPDSYEWLRSPDTFEASLELMSRVETAPALLFGARRLLLQLSGWLSARRSGVMAFTLHWAHDAMRSRETGEGGARTVRTAQTTRNIEHLSRLLAEQLAKVRLEAPVGDLRLTADEVHPLIENSASLLPDPQEKVESLALALERIAARLGPDRVRRPRVRADHRSEWMGWWQACEEPMPRTQPEPPPVPQPTFLLPEPLELAVKANRPLYQGPLQLLVGPHRVEGGWWHRSGTGAEAQSLNVARDYWVALSAHAGVLWVFQTRLAGDQGAWFLHGVFA</sequence>
<dbReference type="RefSeq" id="WP_377615099.1">
    <property type="nucleotide sequence ID" value="NZ_JBHUEJ010000043.1"/>
</dbReference>
<evidence type="ECO:0000313" key="2">
    <source>
        <dbReference type="EMBL" id="MFD1712379.1"/>
    </source>
</evidence>
<dbReference type="Proteomes" id="UP001597304">
    <property type="component" value="Unassembled WGS sequence"/>
</dbReference>